<evidence type="ECO:0000313" key="4">
    <source>
        <dbReference type="Proteomes" id="UP000006727"/>
    </source>
</evidence>
<evidence type="ECO:0000256" key="1">
    <source>
        <dbReference type="SAM" id="Phobius"/>
    </source>
</evidence>
<gene>
    <name evidence="3" type="primary">LOC112290447</name>
    <name evidence="2" type="ORF">PHYPA_016935</name>
</gene>
<keyword evidence="1" id="KW-0812">Transmembrane</keyword>
<dbReference type="AlphaFoldDB" id="A0A2K1JL54"/>
<feature type="transmembrane region" description="Helical" evidence="1">
    <location>
        <begin position="58"/>
        <end position="79"/>
    </location>
</feature>
<reference evidence="3" key="3">
    <citation type="submission" date="2020-12" db="UniProtKB">
        <authorList>
            <consortium name="EnsemblPlants"/>
        </authorList>
    </citation>
    <scope>IDENTIFICATION</scope>
</reference>
<keyword evidence="1" id="KW-1133">Transmembrane helix</keyword>
<reference evidence="2 4" key="1">
    <citation type="journal article" date="2008" name="Science">
        <title>The Physcomitrella genome reveals evolutionary insights into the conquest of land by plants.</title>
        <authorList>
            <person name="Rensing S."/>
            <person name="Lang D."/>
            <person name="Zimmer A."/>
            <person name="Terry A."/>
            <person name="Salamov A."/>
            <person name="Shapiro H."/>
            <person name="Nishiyama T."/>
            <person name="Perroud P.-F."/>
            <person name="Lindquist E."/>
            <person name="Kamisugi Y."/>
            <person name="Tanahashi T."/>
            <person name="Sakakibara K."/>
            <person name="Fujita T."/>
            <person name="Oishi K."/>
            <person name="Shin-I T."/>
            <person name="Kuroki Y."/>
            <person name="Toyoda A."/>
            <person name="Suzuki Y."/>
            <person name="Hashimoto A."/>
            <person name="Yamaguchi K."/>
            <person name="Sugano A."/>
            <person name="Kohara Y."/>
            <person name="Fujiyama A."/>
            <person name="Anterola A."/>
            <person name="Aoki S."/>
            <person name="Ashton N."/>
            <person name="Barbazuk W.B."/>
            <person name="Barker E."/>
            <person name="Bennetzen J."/>
            <person name="Bezanilla M."/>
            <person name="Blankenship R."/>
            <person name="Cho S.H."/>
            <person name="Dutcher S."/>
            <person name="Estelle M."/>
            <person name="Fawcett J.A."/>
            <person name="Gundlach H."/>
            <person name="Hanada K."/>
            <person name="Heyl A."/>
            <person name="Hicks K.A."/>
            <person name="Hugh J."/>
            <person name="Lohr M."/>
            <person name="Mayer K."/>
            <person name="Melkozernov A."/>
            <person name="Murata T."/>
            <person name="Nelson D."/>
            <person name="Pils B."/>
            <person name="Prigge M."/>
            <person name="Reiss B."/>
            <person name="Renner T."/>
            <person name="Rombauts S."/>
            <person name="Rushton P."/>
            <person name="Sanderfoot A."/>
            <person name="Schween G."/>
            <person name="Shiu S.-H."/>
            <person name="Stueber K."/>
            <person name="Theodoulou F.L."/>
            <person name="Tu H."/>
            <person name="Van de Peer Y."/>
            <person name="Verrier P.J."/>
            <person name="Waters E."/>
            <person name="Wood A."/>
            <person name="Yang L."/>
            <person name="Cove D."/>
            <person name="Cuming A."/>
            <person name="Hasebe M."/>
            <person name="Lucas S."/>
            <person name="Mishler D.B."/>
            <person name="Reski R."/>
            <person name="Grigoriev I."/>
            <person name="Quatrano R.S."/>
            <person name="Boore J.L."/>
        </authorList>
    </citation>
    <scope>NUCLEOTIDE SEQUENCE [LARGE SCALE GENOMIC DNA]</scope>
    <source>
        <strain evidence="3 4">cv. Gransden 2004</strain>
    </source>
</reference>
<protein>
    <submittedName>
        <fullName evidence="2 3">Uncharacterized protein</fullName>
    </submittedName>
</protein>
<proteinExistence type="predicted"/>
<evidence type="ECO:0000313" key="2">
    <source>
        <dbReference type="EMBL" id="PNR42106.1"/>
    </source>
</evidence>
<organism evidence="2">
    <name type="scientific">Physcomitrium patens</name>
    <name type="common">Spreading-leaved earth moss</name>
    <name type="synonym">Physcomitrella patens</name>
    <dbReference type="NCBI Taxonomy" id="3218"/>
    <lineage>
        <taxon>Eukaryota</taxon>
        <taxon>Viridiplantae</taxon>
        <taxon>Streptophyta</taxon>
        <taxon>Embryophyta</taxon>
        <taxon>Bryophyta</taxon>
        <taxon>Bryophytina</taxon>
        <taxon>Bryopsida</taxon>
        <taxon>Funariidae</taxon>
        <taxon>Funariales</taxon>
        <taxon>Funariaceae</taxon>
        <taxon>Physcomitrium</taxon>
    </lineage>
</organism>
<dbReference type="EnsemblPlants" id="Pp3c13_3770V3.1">
    <property type="protein sequence ID" value="Pp3c13_3770V3.1"/>
    <property type="gene ID" value="Pp3c13_3770"/>
</dbReference>
<dbReference type="EMBL" id="ABEU02000013">
    <property type="protein sequence ID" value="PNR42106.1"/>
    <property type="molecule type" value="Genomic_DNA"/>
</dbReference>
<keyword evidence="1" id="KW-0472">Membrane</keyword>
<dbReference type="Gramene" id="Pp3c13_3770V3.1">
    <property type="protein sequence ID" value="Pp3c13_3770V3.1"/>
    <property type="gene ID" value="Pp3c13_3770"/>
</dbReference>
<reference evidence="2 4" key="2">
    <citation type="journal article" date="2018" name="Plant J.">
        <title>The Physcomitrella patens chromosome-scale assembly reveals moss genome structure and evolution.</title>
        <authorList>
            <person name="Lang D."/>
            <person name="Ullrich K.K."/>
            <person name="Murat F."/>
            <person name="Fuchs J."/>
            <person name="Jenkins J."/>
            <person name="Haas F.B."/>
            <person name="Piednoel M."/>
            <person name="Gundlach H."/>
            <person name="Van Bel M."/>
            <person name="Meyberg R."/>
            <person name="Vives C."/>
            <person name="Morata J."/>
            <person name="Symeonidi A."/>
            <person name="Hiss M."/>
            <person name="Muchero W."/>
            <person name="Kamisugi Y."/>
            <person name="Saleh O."/>
            <person name="Blanc G."/>
            <person name="Decker E.L."/>
            <person name="van Gessel N."/>
            <person name="Grimwood J."/>
            <person name="Hayes R.D."/>
            <person name="Graham S.W."/>
            <person name="Gunter L.E."/>
            <person name="McDaniel S.F."/>
            <person name="Hoernstein S.N.W."/>
            <person name="Larsson A."/>
            <person name="Li F.W."/>
            <person name="Perroud P.F."/>
            <person name="Phillips J."/>
            <person name="Ranjan P."/>
            <person name="Rokshar D.S."/>
            <person name="Rothfels C.J."/>
            <person name="Schneider L."/>
            <person name="Shu S."/>
            <person name="Stevenson D.W."/>
            <person name="Thummler F."/>
            <person name="Tillich M."/>
            <person name="Villarreal Aguilar J.C."/>
            <person name="Widiez T."/>
            <person name="Wong G.K."/>
            <person name="Wymore A."/>
            <person name="Zhang Y."/>
            <person name="Zimmer A.D."/>
            <person name="Quatrano R.S."/>
            <person name="Mayer K.F.X."/>
            <person name="Goodstein D."/>
            <person name="Casacuberta J.M."/>
            <person name="Vandepoele K."/>
            <person name="Reski R."/>
            <person name="Cuming A.C."/>
            <person name="Tuskan G.A."/>
            <person name="Maumus F."/>
            <person name="Salse J."/>
            <person name="Schmutz J."/>
            <person name="Rensing S.A."/>
        </authorList>
    </citation>
    <scope>NUCLEOTIDE SEQUENCE [LARGE SCALE GENOMIC DNA]</scope>
    <source>
        <strain evidence="3 4">cv. Gransden 2004</strain>
    </source>
</reference>
<sequence length="97" mass="11291">MQFLCRDCWRCFQGLVELWGSQPISRWFDPFLSVLVLESFFEGVLSVSACTRCFYLDLLVFFFFVIFSHPSIVFLLFVVDESASLTQATVQTLDRDL</sequence>
<keyword evidence="4" id="KW-1185">Reference proteome</keyword>
<evidence type="ECO:0000313" key="3">
    <source>
        <dbReference type="EnsemblPlants" id="Pp3c13_3770V3.1"/>
    </source>
</evidence>
<accession>A0A2K1JL54</accession>
<dbReference type="Proteomes" id="UP000006727">
    <property type="component" value="Chromosome 13"/>
</dbReference>
<name>A0A2K1JL54_PHYPA</name>